<dbReference type="AlphaFoldDB" id="A0A941E318"/>
<evidence type="ECO:0000313" key="2">
    <source>
        <dbReference type="EMBL" id="MBR7800081.1"/>
    </source>
</evidence>
<dbReference type="Proteomes" id="UP000678545">
    <property type="component" value="Unassembled WGS sequence"/>
</dbReference>
<keyword evidence="3" id="KW-1185">Reference proteome</keyword>
<keyword evidence="1" id="KW-1133">Transmembrane helix</keyword>
<proteinExistence type="predicted"/>
<sequence>MNAKIDEGVAVDRRLDWRFWVAESLILLLTLALIGIRSYRVVNDESRLHLEGELSLASVELIQDALKKNKGVFNTLQFEDSPGAGAAATIILDKIEALIQQHQLRTEAIGRCASACAAAFLLGSSRSLLPTTDNAPTYLMIHAVRHFRTREVNYGKTEQINQKIASKSLGKFPLKLLNRIFDDQKGTGDGEIYIFREPQRTPQGMHQVFVCDGRPHRLISECEALPKVTPQSLGIRVADASP</sequence>
<organism evidence="2 3">
    <name type="scientific">Undibacterium fentianense</name>
    <dbReference type="NCBI Taxonomy" id="2828728"/>
    <lineage>
        <taxon>Bacteria</taxon>
        <taxon>Pseudomonadati</taxon>
        <taxon>Pseudomonadota</taxon>
        <taxon>Betaproteobacteria</taxon>
        <taxon>Burkholderiales</taxon>
        <taxon>Oxalobacteraceae</taxon>
        <taxon>Undibacterium</taxon>
    </lineage>
</organism>
<evidence type="ECO:0000256" key="1">
    <source>
        <dbReference type="SAM" id="Phobius"/>
    </source>
</evidence>
<dbReference type="RefSeq" id="WP_212675218.1">
    <property type="nucleotide sequence ID" value="NZ_JAGSPJ010000003.1"/>
</dbReference>
<dbReference type="EMBL" id="JAGSPJ010000003">
    <property type="protein sequence ID" value="MBR7800081.1"/>
    <property type="molecule type" value="Genomic_DNA"/>
</dbReference>
<feature type="transmembrane region" description="Helical" evidence="1">
    <location>
        <begin position="20"/>
        <end position="39"/>
    </location>
</feature>
<protein>
    <submittedName>
        <fullName evidence="2">Uncharacterized protein</fullName>
    </submittedName>
</protein>
<comment type="caution">
    <text evidence="2">The sequence shown here is derived from an EMBL/GenBank/DDBJ whole genome shotgun (WGS) entry which is preliminary data.</text>
</comment>
<accession>A0A941E318</accession>
<evidence type="ECO:0000313" key="3">
    <source>
        <dbReference type="Proteomes" id="UP000678545"/>
    </source>
</evidence>
<name>A0A941E318_9BURK</name>
<reference evidence="2" key="1">
    <citation type="submission" date="2021-04" db="EMBL/GenBank/DDBJ databases">
        <title>novel species isolated from subtropical streams in China.</title>
        <authorList>
            <person name="Lu H."/>
        </authorList>
    </citation>
    <scope>NUCLEOTIDE SEQUENCE</scope>
    <source>
        <strain evidence="2">FT137W</strain>
    </source>
</reference>
<gene>
    <name evidence="2" type="ORF">KDM90_08730</name>
</gene>
<keyword evidence="1" id="KW-0472">Membrane</keyword>
<keyword evidence="1" id="KW-0812">Transmembrane</keyword>